<dbReference type="EMBL" id="LWLG01000021">
    <property type="protein sequence ID" value="OAQ19895.1"/>
    <property type="molecule type" value="Genomic_DNA"/>
</dbReference>
<gene>
    <name evidence="3" type="ORF">TDIS_2025</name>
</gene>
<accession>A0A179D1F4</accession>
<dbReference type="PROSITE" id="PS51186">
    <property type="entry name" value="GNAT"/>
    <property type="match status" value="1"/>
</dbReference>
<dbReference type="EC" id="2.3.1.266" evidence="1"/>
<dbReference type="CDD" id="cd04301">
    <property type="entry name" value="NAT_SF"/>
    <property type="match status" value="1"/>
</dbReference>
<dbReference type="PANTHER" id="PTHR43617">
    <property type="entry name" value="L-AMINO ACID N-ACETYLTRANSFERASE"/>
    <property type="match status" value="1"/>
</dbReference>
<evidence type="ECO:0000256" key="1">
    <source>
        <dbReference type="RuleBase" id="RU363094"/>
    </source>
</evidence>
<evidence type="ECO:0000259" key="2">
    <source>
        <dbReference type="PROSITE" id="PS51186"/>
    </source>
</evidence>
<comment type="function">
    <text evidence="1">Acetylates the N-terminal alanine of ribosomal protein bS18.</text>
</comment>
<name>A0A179D1F4_9BACT</name>
<dbReference type="AlphaFoldDB" id="A0A179D1F4"/>
<comment type="catalytic activity">
    <reaction evidence="1">
        <text>N-terminal L-alanyl-[ribosomal protein bS18] + acetyl-CoA = N-terminal N(alpha)-acetyl-L-alanyl-[ribosomal protein bS18] + CoA + H(+)</text>
        <dbReference type="Rhea" id="RHEA:43756"/>
        <dbReference type="Rhea" id="RHEA-COMP:10676"/>
        <dbReference type="Rhea" id="RHEA-COMP:10677"/>
        <dbReference type="ChEBI" id="CHEBI:15378"/>
        <dbReference type="ChEBI" id="CHEBI:57287"/>
        <dbReference type="ChEBI" id="CHEBI:57288"/>
        <dbReference type="ChEBI" id="CHEBI:64718"/>
        <dbReference type="ChEBI" id="CHEBI:83683"/>
        <dbReference type="EC" id="2.3.1.266"/>
    </reaction>
</comment>
<keyword evidence="4" id="KW-1185">Reference proteome</keyword>
<reference evidence="3 4" key="1">
    <citation type="submission" date="2016-04" db="EMBL/GenBank/DDBJ databases">
        <title>Genome analysis of Thermosulfurimonas dismutans, the first thermophilic sulfur-disproportionating bacterium of the phylum Thermodesulfobacteria.</title>
        <authorList>
            <person name="Mardanov A.V."/>
            <person name="Beletsky A.V."/>
            <person name="Kadnikov V.V."/>
            <person name="Slobodkin A.I."/>
            <person name="Ravin N.V."/>
        </authorList>
    </citation>
    <scope>NUCLEOTIDE SEQUENCE [LARGE SCALE GENOMIC DNA]</scope>
    <source>
        <strain evidence="3 4">S95</strain>
    </source>
</reference>
<dbReference type="NCBIfam" id="TIGR01575">
    <property type="entry name" value="rimI"/>
    <property type="match status" value="1"/>
</dbReference>
<dbReference type="InterPro" id="IPR006464">
    <property type="entry name" value="AcTrfase_RimI/Ard1"/>
</dbReference>
<comment type="similarity">
    <text evidence="1">Belongs to the acetyltransferase family. RimI subfamily.</text>
</comment>
<keyword evidence="3" id="KW-0012">Acyltransferase</keyword>
<dbReference type="PANTHER" id="PTHR43617:SF20">
    <property type="entry name" value="N-ALPHA-ACETYLTRANSFERASE RIMI"/>
    <property type="match status" value="1"/>
</dbReference>
<keyword evidence="1" id="KW-0963">Cytoplasm</keyword>
<proteinExistence type="inferred from homology"/>
<evidence type="ECO:0000313" key="3">
    <source>
        <dbReference type="EMBL" id="OAQ19895.1"/>
    </source>
</evidence>
<evidence type="ECO:0000313" key="4">
    <source>
        <dbReference type="Proteomes" id="UP000078390"/>
    </source>
</evidence>
<keyword evidence="3" id="KW-0808">Transferase</keyword>
<dbReference type="InterPro" id="IPR000182">
    <property type="entry name" value="GNAT_dom"/>
</dbReference>
<dbReference type="Gene3D" id="3.40.630.30">
    <property type="match status" value="1"/>
</dbReference>
<dbReference type="STRING" id="999894.TDIS_2025"/>
<comment type="subcellular location">
    <subcellularLocation>
        <location evidence="1">Cytoplasm</location>
    </subcellularLocation>
</comment>
<protein>
    <recommendedName>
        <fullName evidence="1">[Ribosomal protein bS18]-alanine N-acetyltransferase</fullName>
        <ecNumber evidence="1">2.3.1.266</ecNumber>
    </recommendedName>
</protein>
<feature type="domain" description="N-acetyltransferase" evidence="2">
    <location>
        <begin position="6"/>
        <end position="150"/>
    </location>
</feature>
<dbReference type="RefSeq" id="WP_068671756.1">
    <property type="nucleotide sequence ID" value="NZ_LWLG01000021.1"/>
</dbReference>
<organism evidence="3 4">
    <name type="scientific">Thermosulfurimonas dismutans</name>
    <dbReference type="NCBI Taxonomy" id="999894"/>
    <lineage>
        <taxon>Bacteria</taxon>
        <taxon>Pseudomonadati</taxon>
        <taxon>Thermodesulfobacteriota</taxon>
        <taxon>Thermodesulfobacteria</taxon>
        <taxon>Thermodesulfobacteriales</taxon>
        <taxon>Thermodesulfobacteriaceae</taxon>
        <taxon>Thermosulfurimonas</taxon>
    </lineage>
</organism>
<dbReference type="SUPFAM" id="SSF55729">
    <property type="entry name" value="Acyl-CoA N-acyltransferases (Nat)"/>
    <property type="match status" value="1"/>
</dbReference>
<dbReference type="Proteomes" id="UP000078390">
    <property type="component" value="Unassembled WGS sequence"/>
</dbReference>
<dbReference type="InterPro" id="IPR050276">
    <property type="entry name" value="MshD_Acetyltransferase"/>
</dbReference>
<sequence>MRIEDIRIRRARSSDLPQILAIEKESFPTPWSKEAFLKEFEKKNGVFLVIEEASEILGYICFWVIADEMHLANLAVRRDYRQKGLGKKLLEVALETAKRYGAKRALLEVRERNLAAIRLYQSLGFKFEGRRPRYYSDTGEDALLMGLSLT</sequence>
<dbReference type="Pfam" id="PF00583">
    <property type="entry name" value="Acetyltransf_1"/>
    <property type="match status" value="1"/>
</dbReference>
<dbReference type="GO" id="GO:0008999">
    <property type="term" value="F:protein-N-terminal-alanine acetyltransferase activity"/>
    <property type="evidence" value="ECO:0007669"/>
    <property type="project" value="UniProtKB-EC"/>
</dbReference>
<dbReference type="InterPro" id="IPR016181">
    <property type="entry name" value="Acyl_CoA_acyltransferase"/>
</dbReference>
<comment type="caution">
    <text evidence="3">The sequence shown here is derived from an EMBL/GenBank/DDBJ whole genome shotgun (WGS) entry which is preliminary data.</text>
</comment>
<dbReference type="GO" id="GO:0005737">
    <property type="term" value="C:cytoplasm"/>
    <property type="evidence" value="ECO:0007669"/>
    <property type="project" value="UniProtKB-SubCell"/>
</dbReference>